<reference evidence="1 2" key="1">
    <citation type="submission" date="2019-07" db="EMBL/GenBank/DDBJ databases">
        <title>Genomic Encyclopedia of Archaeal and Bacterial Type Strains, Phase II (KMG-II): from individual species to whole genera.</title>
        <authorList>
            <person name="Goeker M."/>
        </authorList>
    </citation>
    <scope>NUCLEOTIDE SEQUENCE [LARGE SCALE GENOMIC DNA]</scope>
    <source>
        <strain evidence="1 2">ATCC BAA-1139</strain>
    </source>
</reference>
<proteinExistence type="predicted"/>
<sequence length="51" mass="6018">MKLFGYEISLLNFTRLDHQIGKFRAIRDSYREANVQIYGEQLARLLDGDEI</sequence>
<name>A0A562VMX8_9BACT</name>
<gene>
    <name evidence="1" type="ORF">JN12_02023</name>
</gene>
<dbReference type="AlphaFoldDB" id="A0A562VMX8"/>
<protein>
    <submittedName>
        <fullName evidence="1">Uncharacterized protein</fullName>
    </submittedName>
</protein>
<organism evidence="1 2">
    <name type="scientific">Geobacter argillaceus</name>
    <dbReference type="NCBI Taxonomy" id="345631"/>
    <lineage>
        <taxon>Bacteria</taxon>
        <taxon>Pseudomonadati</taxon>
        <taxon>Thermodesulfobacteriota</taxon>
        <taxon>Desulfuromonadia</taxon>
        <taxon>Geobacterales</taxon>
        <taxon>Geobacteraceae</taxon>
        <taxon>Geobacter</taxon>
    </lineage>
</organism>
<keyword evidence="2" id="KW-1185">Reference proteome</keyword>
<dbReference type="Proteomes" id="UP000319449">
    <property type="component" value="Unassembled WGS sequence"/>
</dbReference>
<evidence type="ECO:0000313" key="2">
    <source>
        <dbReference type="Proteomes" id="UP000319449"/>
    </source>
</evidence>
<comment type="caution">
    <text evidence="1">The sequence shown here is derived from an EMBL/GenBank/DDBJ whole genome shotgun (WGS) entry which is preliminary data.</text>
</comment>
<accession>A0A562VMX8</accession>
<dbReference type="EMBL" id="VLLN01000011">
    <property type="protein sequence ID" value="TWJ19077.1"/>
    <property type="molecule type" value="Genomic_DNA"/>
</dbReference>
<dbReference type="RefSeq" id="WP_170241896.1">
    <property type="nucleotide sequence ID" value="NZ_VLLN01000011.1"/>
</dbReference>
<evidence type="ECO:0000313" key="1">
    <source>
        <dbReference type="EMBL" id="TWJ19077.1"/>
    </source>
</evidence>